<organism evidence="2 4">
    <name type="scientific">Rotaria sordida</name>
    <dbReference type="NCBI Taxonomy" id="392033"/>
    <lineage>
        <taxon>Eukaryota</taxon>
        <taxon>Metazoa</taxon>
        <taxon>Spiralia</taxon>
        <taxon>Gnathifera</taxon>
        <taxon>Rotifera</taxon>
        <taxon>Eurotatoria</taxon>
        <taxon>Bdelloidea</taxon>
        <taxon>Philodinida</taxon>
        <taxon>Philodinidae</taxon>
        <taxon>Rotaria</taxon>
    </lineage>
</organism>
<accession>A0A815LWE5</accession>
<evidence type="ECO:0000256" key="1">
    <source>
        <dbReference type="SAM" id="MobiDB-lite"/>
    </source>
</evidence>
<evidence type="ECO:0000313" key="2">
    <source>
        <dbReference type="EMBL" id="CAF1413295.1"/>
    </source>
</evidence>
<feature type="compositionally biased region" description="Polar residues" evidence="1">
    <location>
        <begin position="8"/>
        <end position="36"/>
    </location>
</feature>
<evidence type="ECO:0000313" key="3">
    <source>
        <dbReference type="EMBL" id="CAF4237055.1"/>
    </source>
</evidence>
<reference evidence="2" key="1">
    <citation type="submission" date="2021-02" db="EMBL/GenBank/DDBJ databases">
        <authorList>
            <person name="Nowell W R."/>
        </authorList>
    </citation>
    <scope>NUCLEOTIDE SEQUENCE</scope>
</reference>
<dbReference type="Proteomes" id="UP000663874">
    <property type="component" value="Unassembled WGS sequence"/>
</dbReference>
<dbReference type="EMBL" id="CAJOBE010020521">
    <property type="protein sequence ID" value="CAF4237055.1"/>
    <property type="molecule type" value="Genomic_DNA"/>
</dbReference>
<comment type="caution">
    <text evidence="2">The sequence shown here is derived from an EMBL/GenBank/DDBJ whole genome shotgun (WGS) entry which is preliminary data.</text>
</comment>
<gene>
    <name evidence="3" type="ORF">FNK824_LOCUS37984</name>
    <name evidence="2" type="ORF">SEV965_LOCUS31956</name>
</gene>
<dbReference type="EMBL" id="CAJNOU010003848">
    <property type="protein sequence ID" value="CAF1413295.1"/>
    <property type="molecule type" value="Genomic_DNA"/>
</dbReference>
<proteinExistence type="predicted"/>
<evidence type="ECO:0000313" key="4">
    <source>
        <dbReference type="Proteomes" id="UP000663889"/>
    </source>
</evidence>
<protein>
    <submittedName>
        <fullName evidence="2">Uncharacterized protein</fullName>
    </submittedName>
</protein>
<name>A0A815LWE5_9BILA</name>
<feature type="non-terminal residue" evidence="2">
    <location>
        <position position="1"/>
    </location>
</feature>
<sequence length="81" mass="9168">MDLELTLATENGEYQSQQRRNSRNDNLQATTEPANQLSNNHLMCSCESTVPHNNADDNDNNIDIYFGLVENESDESDTDDM</sequence>
<feature type="region of interest" description="Disordered" evidence="1">
    <location>
        <begin position="1"/>
        <end position="36"/>
    </location>
</feature>
<dbReference type="AlphaFoldDB" id="A0A815LWE5"/>
<dbReference type="Proteomes" id="UP000663889">
    <property type="component" value="Unassembled WGS sequence"/>
</dbReference>